<dbReference type="InterPro" id="IPR050469">
    <property type="entry name" value="Diguanylate_Cyclase"/>
</dbReference>
<dbReference type="GO" id="GO:0052621">
    <property type="term" value="F:diguanylate cyclase activity"/>
    <property type="evidence" value="ECO:0007669"/>
    <property type="project" value="UniProtKB-EC"/>
</dbReference>
<dbReference type="PROSITE" id="PS50887">
    <property type="entry name" value="GGDEF"/>
    <property type="match status" value="1"/>
</dbReference>
<dbReference type="InterPro" id="IPR043128">
    <property type="entry name" value="Rev_trsase/Diguanyl_cyclase"/>
</dbReference>
<dbReference type="Gene3D" id="3.30.450.40">
    <property type="match status" value="1"/>
</dbReference>
<dbReference type="Proteomes" id="UP000005496">
    <property type="component" value="Unassembled WGS sequence"/>
</dbReference>
<dbReference type="OrthoDB" id="9759607at2"/>
<evidence type="ECO:0000259" key="3">
    <source>
        <dbReference type="PROSITE" id="PS50887"/>
    </source>
</evidence>
<dbReference type="InterPro" id="IPR029787">
    <property type="entry name" value="Nucleotide_cyclase"/>
</dbReference>
<dbReference type="AlphaFoldDB" id="D6SLP8"/>
<reference evidence="4" key="1">
    <citation type="submission" date="2010-05" db="EMBL/GenBank/DDBJ databases">
        <title>The draft genome of Desulfonatronospira thiodismutans ASO3-1.</title>
        <authorList>
            <consortium name="US DOE Joint Genome Institute (JGI-PGF)"/>
            <person name="Lucas S."/>
            <person name="Copeland A."/>
            <person name="Lapidus A."/>
            <person name="Cheng J.-F."/>
            <person name="Bruce D."/>
            <person name="Goodwin L."/>
            <person name="Pitluck S."/>
            <person name="Chertkov O."/>
            <person name="Brettin T."/>
            <person name="Detter J.C."/>
            <person name="Han C."/>
            <person name="Land M.L."/>
            <person name="Hauser L."/>
            <person name="Kyrpides N."/>
            <person name="Mikhailova N."/>
            <person name="Muyzer G."/>
            <person name="Woyke T."/>
        </authorList>
    </citation>
    <scope>NUCLEOTIDE SEQUENCE [LARGE SCALE GENOMIC DNA]</scope>
    <source>
        <strain evidence="4">ASO3-1</strain>
    </source>
</reference>
<dbReference type="Pfam" id="PF00990">
    <property type="entry name" value="GGDEF"/>
    <property type="match status" value="1"/>
</dbReference>
<accession>D6SLP8</accession>
<comment type="catalytic activity">
    <reaction evidence="2">
        <text>2 GTP = 3',3'-c-di-GMP + 2 diphosphate</text>
        <dbReference type="Rhea" id="RHEA:24898"/>
        <dbReference type="ChEBI" id="CHEBI:33019"/>
        <dbReference type="ChEBI" id="CHEBI:37565"/>
        <dbReference type="ChEBI" id="CHEBI:58805"/>
        <dbReference type="EC" id="2.7.7.65"/>
    </reaction>
</comment>
<dbReference type="EMBL" id="ACJN02000001">
    <property type="protein sequence ID" value="EFI35609.1"/>
    <property type="molecule type" value="Genomic_DNA"/>
</dbReference>
<evidence type="ECO:0000256" key="2">
    <source>
        <dbReference type="ARBA" id="ARBA00034247"/>
    </source>
</evidence>
<dbReference type="SUPFAM" id="SSF55073">
    <property type="entry name" value="Nucleotide cyclase"/>
    <property type="match status" value="1"/>
</dbReference>
<dbReference type="SUPFAM" id="SSF55781">
    <property type="entry name" value="GAF domain-like"/>
    <property type="match status" value="1"/>
</dbReference>
<dbReference type="InterPro" id="IPR029016">
    <property type="entry name" value="GAF-like_dom_sf"/>
</dbReference>
<comment type="caution">
    <text evidence="4">The sequence shown here is derived from an EMBL/GenBank/DDBJ whole genome shotgun (WGS) entry which is preliminary data.</text>
</comment>
<dbReference type="SMART" id="SM00267">
    <property type="entry name" value="GGDEF"/>
    <property type="match status" value="1"/>
</dbReference>
<feature type="domain" description="GGDEF" evidence="3">
    <location>
        <begin position="343"/>
        <end position="477"/>
    </location>
</feature>
<organism evidence="4 5">
    <name type="scientific">Desulfonatronospira thiodismutans ASO3-1</name>
    <dbReference type="NCBI Taxonomy" id="555779"/>
    <lineage>
        <taxon>Bacteria</taxon>
        <taxon>Pseudomonadati</taxon>
        <taxon>Thermodesulfobacteriota</taxon>
        <taxon>Desulfovibrionia</taxon>
        <taxon>Desulfovibrionales</taxon>
        <taxon>Desulfonatronovibrionaceae</taxon>
        <taxon>Desulfonatronospira</taxon>
    </lineage>
</organism>
<protein>
    <recommendedName>
        <fullName evidence="1">diguanylate cyclase</fullName>
        <ecNumber evidence="1">2.7.7.65</ecNumber>
    </recommendedName>
</protein>
<name>D6SLP8_9BACT</name>
<dbReference type="Gene3D" id="3.30.70.270">
    <property type="match status" value="1"/>
</dbReference>
<dbReference type="InterPro" id="IPR000160">
    <property type="entry name" value="GGDEF_dom"/>
</dbReference>
<dbReference type="NCBIfam" id="TIGR00254">
    <property type="entry name" value="GGDEF"/>
    <property type="match status" value="1"/>
</dbReference>
<evidence type="ECO:0000256" key="1">
    <source>
        <dbReference type="ARBA" id="ARBA00012528"/>
    </source>
</evidence>
<dbReference type="eggNOG" id="COG3706">
    <property type="taxonomic scope" value="Bacteria"/>
</dbReference>
<dbReference type="PANTHER" id="PTHR45138:SF9">
    <property type="entry name" value="DIGUANYLATE CYCLASE DGCM-RELATED"/>
    <property type="match status" value="1"/>
</dbReference>
<dbReference type="PANTHER" id="PTHR45138">
    <property type="entry name" value="REGULATORY COMPONENTS OF SENSORY TRANSDUCTION SYSTEM"/>
    <property type="match status" value="1"/>
</dbReference>
<dbReference type="CDD" id="cd01949">
    <property type="entry name" value="GGDEF"/>
    <property type="match status" value="1"/>
</dbReference>
<dbReference type="EC" id="2.7.7.65" evidence="1"/>
<dbReference type="RefSeq" id="WP_008868738.1">
    <property type="nucleotide sequence ID" value="NZ_ACJN02000001.1"/>
</dbReference>
<proteinExistence type="predicted"/>
<sequence length="486" mass="55368">MNGSHAVFHLVDISRDLKREIEDNLPGDTAVNEVDGSDSLSTDGGSQSRIDILFLSPGRWEKMDQEMREWLESRNQHLVLVLEDEQQKPDQEYNVSASFLGYLRRPVTRNALKSIRDKAREVQELYTDLHLMAKEIVLERELLTRKNAQLEFLNRILTSTSQTLDLKEILHQTSKEFGTLLGTTGLAAIFWNYDNEDLFAEIYLPEIKSLKTRQKWTGHLMEIVQRFEGSMPRHYHTVVMGEGENTLSKPPSHARQIMLPLQAGQKTFGAIILDAKEILNLGKDQVTIINSAARHLSLSLRNALEYKAVKYEAEFDGLTCINNRQHFDKKLRKELKRHQRQVNSLSLIMLDLDHFKTLNDTYGHVTGDMVLRKIGEILVDTVRETDFPARYGGEEFVILLPETTEEQAWLLGQRIRQKIGQTEFEVQGKKFSITASLGVASIKPGPLTPKDTLVEQADQALYLSKFNGRNMVCTSADVCMDQAVSN</sequence>
<dbReference type="FunFam" id="3.30.70.270:FF:000001">
    <property type="entry name" value="Diguanylate cyclase domain protein"/>
    <property type="match status" value="1"/>
</dbReference>
<keyword evidence="5" id="KW-1185">Reference proteome</keyword>
<gene>
    <name evidence="4" type="ORF">Dthio_PD3038</name>
</gene>
<evidence type="ECO:0000313" key="4">
    <source>
        <dbReference type="EMBL" id="EFI35609.1"/>
    </source>
</evidence>
<evidence type="ECO:0000313" key="5">
    <source>
        <dbReference type="Proteomes" id="UP000005496"/>
    </source>
</evidence>